<keyword evidence="1" id="KW-0479">Metal-binding</keyword>
<dbReference type="InterPro" id="IPR011059">
    <property type="entry name" value="Metal-dep_hydrolase_composite"/>
</dbReference>
<dbReference type="Gene3D" id="2.30.40.10">
    <property type="entry name" value="Urease, subunit C, domain 1"/>
    <property type="match status" value="1"/>
</dbReference>
<dbReference type="InterPro" id="IPR006680">
    <property type="entry name" value="Amidohydro-rel"/>
</dbReference>
<keyword evidence="1" id="KW-0862">Zinc</keyword>
<feature type="binding site" evidence="1">
    <location>
        <position position="285"/>
    </location>
    <ligand>
        <name>Zn(2+)</name>
        <dbReference type="ChEBI" id="CHEBI:29105"/>
        <label>1</label>
    </ligand>
</feature>
<reference evidence="5 6" key="1">
    <citation type="submission" date="2019-10" db="EMBL/GenBank/DDBJ databases">
        <title>Whole genome shotgun sequence of Acrocarpospora macrocephala NBRC 16266.</title>
        <authorList>
            <person name="Ichikawa N."/>
            <person name="Kimura A."/>
            <person name="Kitahashi Y."/>
            <person name="Komaki H."/>
            <person name="Oguchi A."/>
        </authorList>
    </citation>
    <scope>NUCLEOTIDE SEQUENCE [LARGE SCALE GENOMIC DNA]</scope>
    <source>
        <strain evidence="5 6">NBRC 16266</strain>
    </source>
</reference>
<evidence type="ECO:0000256" key="2">
    <source>
        <dbReference type="PIRSR" id="PIRSR039004-2"/>
    </source>
</evidence>
<keyword evidence="5" id="KW-0378">Hydrolase</keyword>
<dbReference type="PANTHER" id="PTHR42717:SF1">
    <property type="entry name" value="IMIDAZOLONEPROPIONASE AND RELATED AMIDOHYDROLASES"/>
    <property type="match status" value="1"/>
</dbReference>
<accession>A0A5M3WMJ4</accession>
<dbReference type="EMBL" id="BLAE01000017">
    <property type="protein sequence ID" value="GES09720.1"/>
    <property type="molecule type" value="Genomic_DNA"/>
</dbReference>
<feature type="binding site" description="via carbamate group" evidence="1">
    <location>
        <position position="171"/>
    </location>
    <ligand>
        <name>Zn(2+)</name>
        <dbReference type="ChEBI" id="CHEBI:29105"/>
        <label>2</label>
    </ligand>
</feature>
<dbReference type="GO" id="GO:0019213">
    <property type="term" value="F:deacetylase activity"/>
    <property type="evidence" value="ECO:0007669"/>
    <property type="project" value="InterPro"/>
</dbReference>
<evidence type="ECO:0000313" key="5">
    <source>
        <dbReference type="EMBL" id="GES09720.1"/>
    </source>
</evidence>
<dbReference type="PIRSF" id="PIRSF039004">
    <property type="entry name" value="ADE_EF_0837"/>
    <property type="match status" value="1"/>
</dbReference>
<sequence length="398" mass="42411">MTQTHNTGEPVSYDLVLRGGRVFDTTLAPTPTVLDIAITGGRVEAVAPHVDGAGKREIDCTDRVVTPGLLDVHVHCFEGMLMNVGMSSYDATLRRGVVGCVDAGTSGASNFRGFRRFVADGNEARVLAFLNVSVLGVTDTRHGELPDASVIHVDDAVNAAKANPSIIRGFKVRLSRNVASEPAKSLDLAREIADLAGLPLMVHISKTDIGIDDILARLAPGDVVTHVFTGLEGGILANGSVRPAAWAARERGVLFDIGHGRTQFDHRVARIALDEGFVPDFLGSDLSNGNQFGPAFDLPTVMAKMVTLGMPMERVVAATTLRAAEFLGLRDEGYGAITVGDPAFVTVMEQLDHADSLPDASGSELQVRRLEPLFAVNRGVVHDSDPWRGGQPEPPAEW</sequence>
<dbReference type="PANTHER" id="PTHR42717">
    <property type="entry name" value="DIHYDROOROTASE-RELATED"/>
    <property type="match status" value="1"/>
</dbReference>
<evidence type="ECO:0000259" key="4">
    <source>
        <dbReference type="Pfam" id="PF01979"/>
    </source>
</evidence>
<feature type="binding site" evidence="1">
    <location>
        <position position="75"/>
    </location>
    <ligand>
        <name>Zn(2+)</name>
        <dbReference type="ChEBI" id="CHEBI:29105"/>
        <label>1</label>
    </ligand>
</feature>
<feature type="binding site" evidence="1">
    <location>
        <position position="203"/>
    </location>
    <ligand>
        <name>Zn(2+)</name>
        <dbReference type="ChEBI" id="CHEBI:29105"/>
        <label>2</label>
    </ligand>
</feature>
<evidence type="ECO:0000256" key="3">
    <source>
        <dbReference type="PIRSR" id="PIRSR039004-3"/>
    </source>
</evidence>
<dbReference type="Gene3D" id="3.20.20.140">
    <property type="entry name" value="Metal-dependent hydrolases"/>
    <property type="match status" value="1"/>
</dbReference>
<dbReference type="Pfam" id="PF01979">
    <property type="entry name" value="Amidohydro_1"/>
    <property type="match status" value="1"/>
</dbReference>
<keyword evidence="6" id="KW-1185">Reference proteome</keyword>
<feature type="binding site" description="via carbamate group" evidence="1">
    <location>
        <position position="171"/>
    </location>
    <ligand>
        <name>Zn(2+)</name>
        <dbReference type="ChEBI" id="CHEBI:29105"/>
        <label>1</label>
    </ligand>
</feature>
<comment type="caution">
    <text evidence="5">The sequence shown here is derived from an EMBL/GenBank/DDBJ whole genome shotgun (WGS) entry which is preliminary data.</text>
</comment>
<dbReference type="SUPFAM" id="SSF51556">
    <property type="entry name" value="Metallo-dependent hydrolases"/>
    <property type="match status" value="1"/>
</dbReference>
<dbReference type="AlphaFoldDB" id="A0A5M3WMJ4"/>
<dbReference type="SUPFAM" id="SSF51338">
    <property type="entry name" value="Composite domain of metallo-dependent hydrolases"/>
    <property type="match status" value="1"/>
</dbReference>
<dbReference type="InterPro" id="IPR020043">
    <property type="entry name" value="Deacetylase_Atu3266-like"/>
</dbReference>
<gene>
    <name evidence="5" type="ORF">Amac_033160</name>
</gene>
<name>A0A5M3WMJ4_9ACTN</name>
<organism evidence="5 6">
    <name type="scientific">Acrocarpospora macrocephala</name>
    <dbReference type="NCBI Taxonomy" id="150177"/>
    <lineage>
        <taxon>Bacteria</taxon>
        <taxon>Bacillati</taxon>
        <taxon>Actinomycetota</taxon>
        <taxon>Actinomycetes</taxon>
        <taxon>Streptosporangiales</taxon>
        <taxon>Streptosporangiaceae</taxon>
        <taxon>Acrocarpospora</taxon>
    </lineage>
</organism>
<dbReference type="InterPro" id="IPR032466">
    <property type="entry name" value="Metal_Hydrolase"/>
</dbReference>
<feature type="site" description="Transition state stabilizer" evidence="3">
    <location>
        <position position="173"/>
    </location>
</feature>
<proteinExistence type="predicted"/>
<protein>
    <submittedName>
        <fullName evidence="5">Amidohydrolase</fullName>
    </submittedName>
</protein>
<feature type="domain" description="Amidohydrolase-related" evidence="4">
    <location>
        <begin position="64"/>
        <end position="355"/>
    </location>
</feature>
<dbReference type="GO" id="GO:0046872">
    <property type="term" value="F:metal ion binding"/>
    <property type="evidence" value="ECO:0007669"/>
    <property type="project" value="UniProtKB-KW"/>
</dbReference>
<feature type="binding site" evidence="1">
    <location>
        <position position="73"/>
    </location>
    <ligand>
        <name>Zn(2+)</name>
        <dbReference type="ChEBI" id="CHEBI:29105"/>
        <label>1</label>
    </ligand>
</feature>
<evidence type="ECO:0000313" key="6">
    <source>
        <dbReference type="Proteomes" id="UP000331127"/>
    </source>
</evidence>
<dbReference type="Proteomes" id="UP000331127">
    <property type="component" value="Unassembled WGS sequence"/>
</dbReference>
<evidence type="ECO:0000256" key="1">
    <source>
        <dbReference type="PIRSR" id="PIRSR039004-1"/>
    </source>
</evidence>
<dbReference type="GO" id="GO:0016810">
    <property type="term" value="F:hydrolase activity, acting on carbon-nitrogen (but not peptide) bonds"/>
    <property type="evidence" value="ECO:0007669"/>
    <property type="project" value="InterPro"/>
</dbReference>
<feature type="binding site" evidence="1">
    <location>
        <position position="226"/>
    </location>
    <ligand>
        <name>Zn(2+)</name>
        <dbReference type="ChEBI" id="CHEBI:29105"/>
        <label>2</label>
    </ligand>
</feature>
<dbReference type="RefSeq" id="WP_170322513.1">
    <property type="nucleotide sequence ID" value="NZ_BAAAHL010000027.1"/>
</dbReference>
<feature type="modified residue" description="N6-carboxylysine" evidence="2">
    <location>
        <position position="171"/>
    </location>
</feature>